<name>X0XM68_9ZZZZ</name>
<protein>
    <recommendedName>
        <fullName evidence="1">ImpA N-terminal domain-containing protein</fullName>
    </recommendedName>
</protein>
<dbReference type="EMBL" id="BARS01053963">
    <property type="protein sequence ID" value="GAG44265.1"/>
    <property type="molecule type" value="Genomic_DNA"/>
</dbReference>
<dbReference type="Pfam" id="PF06812">
    <property type="entry name" value="ImpA_N"/>
    <property type="match status" value="1"/>
</dbReference>
<dbReference type="AlphaFoldDB" id="X0XM68"/>
<sequence length="119" mass="13453">MASPDVLDFDQLLAPIPGDNPVGVNLREDFAPDSIYRQIRALRTVAREAERRIVYPDEDEQRVPRGDPPKWKPILKLGPKAIAEQSKDLEIVVVLTEALLREHGYAGLRDGFRLARELV</sequence>
<gene>
    <name evidence="2" type="ORF">S01H1_79977</name>
</gene>
<comment type="caution">
    <text evidence="2">The sequence shown here is derived from an EMBL/GenBank/DDBJ whole genome shotgun (WGS) entry which is preliminary data.</text>
</comment>
<evidence type="ECO:0000259" key="1">
    <source>
        <dbReference type="Pfam" id="PF06812"/>
    </source>
</evidence>
<feature type="domain" description="ImpA N-terminal" evidence="1">
    <location>
        <begin position="13"/>
        <end position="119"/>
    </location>
</feature>
<feature type="non-terminal residue" evidence="2">
    <location>
        <position position="119"/>
    </location>
</feature>
<accession>X0XM68</accession>
<evidence type="ECO:0000313" key="2">
    <source>
        <dbReference type="EMBL" id="GAG44265.1"/>
    </source>
</evidence>
<dbReference type="InterPro" id="IPR010657">
    <property type="entry name" value="ImpA_N"/>
</dbReference>
<organism evidence="2">
    <name type="scientific">marine sediment metagenome</name>
    <dbReference type="NCBI Taxonomy" id="412755"/>
    <lineage>
        <taxon>unclassified sequences</taxon>
        <taxon>metagenomes</taxon>
        <taxon>ecological metagenomes</taxon>
    </lineage>
</organism>
<proteinExistence type="predicted"/>
<reference evidence="2" key="1">
    <citation type="journal article" date="2014" name="Front. Microbiol.">
        <title>High frequency of phylogenetically diverse reductive dehalogenase-homologous genes in deep subseafloor sedimentary metagenomes.</title>
        <authorList>
            <person name="Kawai M."/>
            <person name="Futagami T."/>
            <person name="Toyoda A."/>
            <person name="Takaki Y."/>
            <person name="Nishi S."/>
            <person name="Hori S."/>
            <person name="Arai W."/>
            <person name="Tsubouchi T."/>
            <person name="Morono Y."/>
            <person name="Uchiyama I."/>
            <person name="Ito T."/>
            <person name="Fujiyama A."/>
            <person name="Inagaki F."/>
            <person name="Takami H."/>
        </authorList>
    </citation>
    <scope>NUCLEOTIDE SEQUENCE</scope>
    <source>
        <strain evidence="2">Expedition CK06-06</strain>
    </source>
</reference>